<comment type="caution">
    <text evidence="1">The sequence shown here is derived from an EMBL/GenBank/DDBJ whole genome shotgun (WGS) entry which is preliminary data.</text>
</comment>
<keyword evidence="2" id="KW-1185">Reference proteome</keyword>
<dbReference type="Proteomes" id="UP001283361">
    <property type="component" value="Unassembled WGS sequence"/>
</dbReference>
<accession>A0AAE1A4N6</accession>
<sequence length="106" mass="11946">MIIRTTLMERLFGYNSPCHSKRNMSLTGYAKLEENFLRNPSLGADFLEESETQTLSSILDEHNKVVRHAMNVGFQNLSQHPQYKVPHGKYGTLFNGEDAGGSWLSG</sequence>
<dbReference type="EMBL" id="JAWDGP010002704">
    <property type="protein sequence ID" value="KAK3780591.1"/>
    <property type="molecule type" value="Genomic_DNA"/>
</dbReference>
<evidence type="ECO:0000313" key="2">
    <source>
        <dbReference type="Proteomes" id="UP001283361"/>
    </source>
</evidence>
<proteinExistence type="predicted"/>
<name>A0AAE1A4N6_9GAST</name>
<protein>
    <submittedName>
        <fullName evidence="1">Uncharacterized protein</fullName>
    </submittedName>
</protein>
<dbReference type="AlphaFoldDB" id="A0AAE1A4N6"/>
<reference evidence="1" key="1">
    <citation type="journal article" date="2023" name="G3 (Bethesda)">
        <title>A reference genome for the long-term kleptoplast-retaining sea slug Elysia crispata morphotype clarki.</title>
        <authorList>
            <person name="Eastman K.E."/>
            <person name="Pendleton A.L."/>
            <person name="Shaikh M.A."/>
            <person name="Suttiyut T."/>
            <person name="Ogas R."/>
            <person name="Tomko P."/>
            <person name="Gavelis G."/>
            <person name="Widhalm J.R."/>
            <person name="Wisecaver J.H."/>
        </authorList>
    </citation>
    <scope>NUCLEOTIDE SEQUENCE</scope>
    <source>
        <strain evidence="1">ECLA1</strain>
    </source>
</reference>
<gene>
    <name evidence="1" type="ORF">RRG08_037529</name>
</gene>
<organism evidence="1 2">
    <name type="scientific">Elysia crispata</name>
    <name type="common">lettuce slug</name>
    <dbReference type="NCBI Taxonomy" id="231223"/>
    <lineage>
        <taxon>Eukaryota</taxon>
        <taxon>Metazoa</taxon>
        <taxon>Spiralia</taxon>
        <taxon>Lophotrochozoa</taxon>
        <taxon>Mollusca</taxon>
        <taxon>Gastropoda</taxon>
        <taxon>Heterobranchia</taxon>
        <taxon>Euthyneura</taxon>
        <taxon>Panpulmonata</taxon>
        <taxon>Sacoglossa</taxon>
        <taxon>Placobranchoidea</taxon>
        <taxon>Plakobranchidae</taxon>
        <taxon>Elysia</taxon>
    </lineage>
</organism>
<evidence type="ECO:0000313" key="1">
    <source>
        <dbReference type="EMBL" id="KAK3780591.1"/>
    </source>
</evidence>